<feature type="signal peptide" evidence="2">
    <location>
        <begin position="1"/>
        <end position="28"/>
    </location>
</feature>
<evidence type="ECO:0000256" key="1">
    <source>
        <dbReference type="SAM" id="MobiDB-lite"/>
    </source>
</evidence>
<feature type="chain" id="PRO_5024363667" evidence="2">
    <location>
        <begin position="29"/>
        <end position="186"/>
    </location>
</feature>
<reference evidence="3 4" key="1">
    <citation type="submission" date="2019-09" db="EMBL/GenBank/DDBJ databases">
        <title>Draft genome sequence of the thermophilic Saccharopolyspora hirsuta VKM Ac-666T.</title>
        <authorList>
            <person name="Lobastova T.G."/>
            <person name="Fokina V."/>
            <person name="Bragin E.Y."/>
            <person name="Shtratnikova V.Y."/>
            <person name="Starodumova I.P."/>
            <person name="Tarlachkov S.V."/>
            <person name="Donova M.V."/>
        </authorList>
    </citation>
    <scope>NUCLEOTIDE SEQUENCE [LARGE SCALE GENOMIC DNA]</scope>
    <source>
        <strain evidence="3 4">VKM Ac-666</strain>
    </source>
</reference>
<proteinExistence type="predicted"/>
<dbReference type="RefSeq" id="WP_150067479.1">
    <property type="nucleotide sequence ID" value="NZ_VWPH01000007.1"/>
</dbReference>
<evidence type="ECO:0000313" key="4">
    <source>
        <dbReference type="Proteomes" id="UP000323946"/>
    </source>
</evidence>
<feature type="region of interest" description="Disordered" evidence="1">
    <location>
        <begin position="34"/>
        <end position="53"/>
    </location>
</feature>
<dbReference type="InterPro" id="IPR024520">
    <property type="entry name" value="DUF3558"/>
</dbReference>
<dbReference type="AlphaFoldDB" id="A0A5M7BTP3"/>
<dbReference type="EMBL" id="VWPH01000007">
    <property type="protein sequence ID" value="KAA5832490.1"/>
    <property type="molecule type" value="Genomic_DNA"/>
</dbReference>
<keyword evidence="4" id="KW-1185">Reference proteome</keyword>
<protein>
    <submittedName>
        <fullName evidence="3">DUF3558 domain-containing protein</fullName>
    </submittedName>
</protein>
<gene>
    <name evidence="3" type="ORF">F1721_15905</name>
</gene>
<dbReference type="Proteomes" id="UP000323946">
    <property type="component" value="Unassembled WGS sequence"/>
</dbReference>
<accession>A0A5M7BTP3</accession>
<dbReference type="Pfam" id="PF12079">
    <property type="entry name" value="DUF3558"/>
    <property type="match status" value="1"/>
</dbReference>
<keyword evidence="2" id="KW-0732">Signal</keyword>
<name>A0A5M7BTP3_SACHI</name>
<dbReference type="PROSITE" id="PS51257">
    <property type="entry name" value="PROKAR_LIPOPROTEIN"/>
    <property type="match status" value="1"/>
</dbReference>
<comment type="caution">
    <text evidence="3">The sequence shown here is derived from an EMBL/GenBank/DDBJ whole genome shotgun (WGS) entry which is preliminary data.</text>
</comment>
<dbReference type="OrthoDB" id="3622719at2"/>
<sequence>MRSGFVRVRKRASRFAALAAFMTLLASAAACGTGQSGTSTPTGAPAPTSSADAGSGLAELDACQVFDAEATSQLGLEGTGEVKDFAGGRGCDWDTAEGGIRVVLYDSTSLEQQNLSGGQVESTTFAGHEAKIHREALGAGDCSLLFAAGDSSSVSLDATSNDMNTDAACQLAQRAGELVEAKLPKN</sequence>
<evidence type="ECO:0000256" key="2">
    <source>
        <dbReference type="SAM" id="SignalP"/>
    </source>
</evidence>
<evidence type="ECO:0000313" key="3">
    <source>
        <dbReference type="EMBL" id="KAA5832490.1"/>
    </source>
</evidence>
<organism evidence="3 4">
    <name type="scientific">Saccharopolyspora hirsuta</name>
    <dbReference type="NCBI Taxonomy" id="1837"/>
    <lineage>
        <taxon>Bacteria</taxon>
        <taxon>Bacillati</taxon>
        <taxon>Actinomycetota</taxon>
        <taxon>Actinomycetes</taxon>
        <taxon>Pseudonocardiales</taxon>
        <taxon>Pseudonocardiaceae</taxon>
        <taxon>Saccharopolyspora</taxon>
    </lineage>
</organism>